<keyword evidence="4" id="KW-0732">Signal</keyword>
<dbReference type="Pfam" id="PF00379">
    <property type="entry name" value="Chitin_bind_4"/>
    <property type="match status" value="1"/>
</dbReference>
<feature type="non-terminal residue" evidence="5">
    <location>
        <position position="1"/>
    </location>
</feature>
<evidence type="ECO:0000256" key="4">
    <source>
        <dbReference type="SAM" id="SignalP"/>
    </source>
</evidence>
<feature type="compositionally biased region" description="Basic and acidic residues" evidence="3">
    <location>
        <begin position="26"/>
        <end position="39"/>
    </location>
</feature>
<dbReference type="InterPro" id="IPR031311">
    <property type="entry name" value="CHIT_BIND_RR_consensus"/>
</dbReference>
<proteinExistence type="predicted"/>
<feature type="compositionally biased region" description="Basic and acidic residues" evidence="3">
    <location>
        <begin position="116"/>
        <end position="141"/>
    </location>
</feature>
<feature type="compositionally biased region" description="Basic and acidic residues" evidence="3">
    <location>
        <begin position="195"/>
        <end position="216"/>
    </location>
</feature>
<evidence type="ECO:0000256" key="3">
    <source>
        <dbReference type="SAM" id="MobiDB-lite"/>
    </source>
</evidence>
<dbReference type="PROSITE" id="PS00233">
    <property type="entry name" value="CHIT_BIND_RR_1"/>
    <property type="match status" value="1"/>
</dbReference>
<dbReference type="Proteomes" id="UP000825002">
    <property type="component" value="Unassembled WGS sequence"/>
</dbReference>
<sequence>MIGFRLLLVAVVATLLVLASAIKGRATDEHQQQQLKSDEELAPSKGGALAEGPRAYEQAKGAPELPRERDSLPKGYEAPRASGNAERKGGERKAAPAPAAAPKAATKTLAATSTKGLDREQKREEQREYKQEKLVEYKQEQLEQLPKQMEEQQRDHTEQREYKQQQLQDDITEYRYEKQQRQEDERFEEQQQQEQQRHQELSHELVEEQVREDRLPKAQLPAVKGYSQRPIEQQRTEQAPEGWAEPYAFQYDNEGSSRRESGDTNGVVRGQYTLRSADGGQRIVDYVADRDGFRATVETNEFGTEARSPAAVSLRSSQPLAEKITRQVEASRTKELSAPKSANSATKRYVTPEAPAQRKLASPSTLVAPVSARSSVVAPDTSAYDAPVSTVVESTAELTDASDTFEPVVEARSLSLSSSPVASFESAHRRPSGAGAVTHRRTVSRVVPVTTSAARHVNLHAPAVHITRGAPIVHPEHTFH</sequence>
<feature type="signal peptide" evidence="4">
    <location>
        <begin position="1"/>
        <end position="21"/>
    </location>
</feature>
<dbReference type="PROSITE" id="PS51155">
    <property type="entry name" value="CHIT_BIND_RR_2"/>
    <property type="match status" value="1"/>
</dbReference>
<feature type="compositionally biased region" description="Low complexity" evidence="3">
    <location>
        <begin position="95"/>
        <end position="112"/>
    </location>
</feature>
<gene>
    <name evidence="5" type="ORF">GZH46_02499</name>
</gene>
<evidence type="ECO:0000313" key="5">
    <source>
        <dbReference type="EMBL" id="KAG9508994.1"/>
    </source>
</evidence>
<protein>
    <submittedName>
        <fullName evidence="5">Uncharacterized protein</fullName>
    </submittedName>
</protein>
<feature type="compositionally biased region" description="Basic and acidic residues" evidence="3">
    <location>
        <begin position="148"/>
        <end position="163"/>
    </location>
</feature>
<keyword evidence="1 2" id="KW-0193">Cuticle</keyword>
<reference evidence="5 6" key="1">
    <citation type="submission" date="2020-10" db="EMBL/GenBank/DDBJ databases">
        <authorList>
            <person name="Klimov P.B."/>
            <person name="Dyachkov S.M."/>
            <person name="Chetverikov P.E."/>
        </authorList>
    </citation>
    <scope>NUCLEOTIDE SEQUENCE [LARGE SCALE GENOMIC DNA]</scope>
    <source>
        <strain evidence="5">BMOC 18-1129-001#AD2665</strain>
        <tissue evidence="5">Entire mites</tissue>
    </source>
</reference>
<feature type="region of interest" description="Disordered" evidence="3">
    <location>
        <begin position="26"/>
        <end position="245"/>
    </location>
</feature>
<evidence type="ECO:0000256" key="2">
    <source>
        <dbReference type="PROSITE-ProRule" id="PRU00497"/>
    </source>
</evidence>
<feature type="region of interest" description="Disordered" evidence="3">
    <location>
        <begin position="326"/>
        <end position="348"/>
    </location>
</feature>
<organism evidence="5 6">
    <name type="scientific">Fragariocoptes setiger</name>
    <dbReference type="NCBI Taxonomy" id="1670756"/>
    <lineage>
        <taxon>Eukaryota</taxon>
        <taxon>Metazoa</taxon>
        <taxon>Ecdysozoa</taxon>
        <taxon>Arthropoda</taxon>
        <taxon>Chelicerata</taxon>
        <taxon>Arachnida</taxon>
        <taxon>Acari</taxon>
        <taxon>Acariformes</taxon>
        <taxon>Trombidiformes</taxon>
        <taxon>Prostigmata</taxon>
        <taxon>Eupodina</taxon>
        <taxon>Eriophyoidea</taxon>
        <taxon>Phytoptidae</taxon>
        <taxon>Fragariocoptes</taxon>
    </lineage>
</organism>
<feature type="compositionally biased region" description="Basic and acidic residues" evidence="3">
    <location>
        <begin position="85"/>
        <end position="94"/>
    </location>
</feature>
<dbReference type="InterPro" id="IPR000618">
    <property type="entry name" value="Insect_cuticle"/>
</dbReference>
<evidence type="ECO:0000313" key="6">
    <source>
        <dbReference type="Proteomes" id="UP000825002"/>
    </source>
</evidence>
<comment type="caution">
    <text evidence="5">The sequence shown here is derived from an EMBL/GenBank/DDBJ whole genome shotgun (WGS) entry which is preliminary data.</text>
</comment>
<dbReference type="EMBL" id="JAIFTH010000765">
    <property type="protein sequence ID" value="KAG9508994.1"/>
    <property type="molecule type" value="Genomic_DNA"/>
</dbReference>
<feature type="chain" id="PRO_5046458013" evidence="4">
    <location>
        <begin position="22"/>
        <end position="480"/>
    </location>
</feature>
<feature type="compositionally biased region" description="Basic and acidic residues" evidence="3">
    <location>
        <begin position="172"/>
        <end position="184"/>
    </location>
</feature>
<keyword evidence="6" id="KW-1185">Reference proteome</keyword>
<feature type="compositionally biased region" description="Basic and acidic residues" evidence="3">
    <location>
        <begin position="326"/>
        <end position="337"/>
    </location>
</feature>
<name>A0ABQ7S6E0_9ACAR</name>
<evidence type="ECO:0000256" key="1">
    <source>
        <dbReference type="ARBA" id="ARBA00022460"/>
    </source>
</evidence>
<accession>A0ABQ7S6E0</accession>